<evidence type="ECO:0000256" key="4">
    <source>
        <dbReference type="PROSITE-ProRule" id="PRU00335"/>
    </source>
</evidence>
<accession>R7YA34</accession>
<evidence type="ECO:0000256" key="2">
    <source>
        <dbReference type="ARBA" id="ARBA00023125"/>
    </source>
</evidence>
<keyword evidence="3" id="KW-0804">Transcription</keyword>
<dbReference type="GO" id="GO:0003700">
    <property type="term" value="F:DNA-binding transcription factor activity"/>
    <property type="evidence" value="ECO:0007669"/>
    <property type="project" value="TreeGrafter"/>
</dbReference>
<evidence type="ECO:0000256" key="1">
    <source>
        <dbReference type="ARBA" id="ARBA00023015"/>
    </source>
</evidence>
<dbReference type="Pfam" id="PF00440">
    <property type="entry name" value="TetR_N"/>
    <property type="match status" value="1"/>
</dbReference>
<reference evidence="6 7" key="1">
    <citation type="journal article" date="2013" name="Genome Announc.">
        <title>Draft Genome Sequence of a Benzothiophene-Desulfurizing Bacterium, Gordona terrae Strain C-6.</title>
        <authorList>
            <person name="Wang W."/>
            <person name="Ma T."/>
            <person name="Ren Y."/>
            <person name="Li G."/>
        </authorList>
    </citation>
    <scope>NUCLEOTIDE SEQUENCE [LARGE SCALE GENOMIC DNA]</scope>
    <source>
        <strain evidence="6 7">C-6</strain>
    </source>
</reference>
<evidence type="ECO:0000313" key="6">
    <source>
        <dbReference type="EMBL" id="EON32860.1"/>
    </source>
</evidence>
<feature type="DNA-binding region" description="H-T-H motif" evidence="4">
    <location>
        <begin position="54"/>
        <end position="73"/>
    </location>
</feature>
<sequence length="218" mass="24541">MQELVIRGRPASTEGTTLTEAPAVGRRERNKQQTRERLLIAARELLASEGSAATVESIAERAEVSRATFFNYFPSKDDLLTDLYGQLMGTFSHVVDAMLDKPWSTYDRVVGVFVDFARSSVADPDYMRTVTSEIERISSMSGTLGERSHMFTSEVLRLIERGVEQRDVRTDHPPAFLAQMVAAIYVSSMRYWQIDPGFEVSESFERAGRYAAESLLPR</sequence>
<dbReference type="AlphaFoldDB" id="R7YA34"/>
<dbReference type="EMBL" id="AQPW01000010">
    <property type="protein sequence ID" value="EON32860.1"/>
    <property type="molecule type" value="Genomic_DNA"/>
</dbReference>
<dbReference type="InterPro" id="IPR050109">
    <property type="entry name" value="HTH-type_TetR-like_transc_reg"/>
</dbReference>
<dbReference type="PRINTS" id="PR00455">
    <property type="entry name" value="HTHTETR"/>
</dbReference>
<proteinExistence type="predicted"/>
<dbReference type="PROSITE" id="PS01081">
    <property type="entry name" value="HTH_TETR_1"/>
    <property type="match status" value="1"/>
</dbReference>
<protein>
    <submittedName>
        <fullName evidence="6">Tetr family transcriptional regulator</fullName>
    </submittedName>
</protein>
<dbReference type="Proteomes" id="UP000013569">
    <property type="component" value="Unassembled WGS sequence"/>
</dbReference>
<dbReference type="InterPro" id="IPR009057">
    <property type="entry name" value="Homeodomain-like_sf"/>
</dbReference>
<dbReference type="PROSITE" id="PS50977">
    <property type="entry name" value="HTH_TETR_2"/>
    <property type="match status" value="1"/>
</dbReference>
<dbReference type="InterPro" id="IPR023772">
    <property type="entry name" value="DNA-bd_HTH_TetR-type_CS"/>
</dbReference>
<dbReference type="InterPro" id="IPR036271">
    <property type="entry name" value="Tet_transcr_reg_TetR-rel_C_sf"/>
</dbReference>
<dbReference type="PANTHER" id="PTHR30055:SF234">
    <property type="entry name" value="HTH-TYPE TRANSCRIPTIONAL REGULATOR BETI"/>
    <property type="match status" value="1"/>
</dbReference>
<evidence type="ECO:0000256" key="3">
    <source>
        <dbReference type="ARBA" id="ARBA00023163"/>
    </source>
</evidence>
<dbReference type="SUPFAM" id="SSF46689">
    <property type="entry name" value="Homeodomain-like"/>
    <property type="match status" value="1"/>
</dbReference>
<feature type="domain" description="HTH tetR-type" evidence="5">
    <location>
        <begin position="32"/>
        <end position="91"/>
    </location>
</feature>
<comment type="caution">
    <text evidence="6">The sequence shown here is derived from an EMBL/GenBank/DDBJ whole genome shotgun (WGS) entry which is preliminary data.</text>
</comment>
<dbReference type="PATRIC" id="fig|1316928.3.peg.2188"/>
<keyword evidence="1" id="KW-0805">Transcription regulation</keyword>
<dbReference type="InterPro" id="IPR001647">
    <property type="entry name" value="HTH_TetR"/>
</dbReference>
<keyword evidence="2 4" id="KW-0238">DNA-binding</keyword>
<gene>
    <name evidence="6" type="ORF">GTC6_10886</name>
</gene>
<name>R7YA34_9ACTN</name>
<evidence type="ECO:0000313" key="7">
    <source>
        <dbReference type="Proteomes" id="UP000013569"/>
    </source>
</evidence>
<organism evidence="6 7">
    <name type="scientific">Gordonia terrae C-6</name>
    <dbReference type="NCBI Taxonomy" id="1316928"/>
    <lineage>
        <taxon>Bacteria</taxon>
        <taxon>Bacillati</taxon>
        <taxon>Actinomycetota</taxon>
        <taxon>Actinomycetes</taxon>
        <taxon>Mycobacteriales</taxon>
        <taxon>Gordoniaceae</taxon>
        <taxon>Gordonia</taxon>
    </lineage>
</organism>
<evidence type="ECO:0000259" key="5">
    <source>
        <dbReference type="PROSITE" id="PS50977"/>
    </source>
</evidence>
<dbReference type="GO" id="GO:0000976">
    <property type="term" value="F:transcription cis-regulatory region binding"/>
    <property type="evidence" value="ECO:0007669"/>
    <property type="project" value="TreeGrafter"/>
</dbReference>
<dbReference type="Gene3D" id="1.10.357.10">
    <property type="entry name" value="Tetracycline Repressor, domain 2"/>
    <property type="match status" value="1"/>
</dbReference>
<dbReference type="PANTHER" id="PTHR30055">
    <property type="entry name" value="HTH-TYPE TRANSCRIPTIONAL REGULATOR RUTR"/>
    <property type="match status" value="1"/>
</dbReference>
<dbReference type="SUPFAM" id="SSF48498">
    <property type="entry name" value="Tetracyclin repressor-like, C-terminal domain"/>
    <property type="match status" value="1"/>
</dbReference>